<evidence type="ECO:0000256" key="1">
    <source>
        <dbReference type="ARBA" id="ARBA00004141"/>
    </source>
</evidence>
<keyword evidence="4 6" id="KW-1133">Transmembrane helix</keyword>
<evidence type="ECO:0000313" key="8">
    <source>
        <dbReference type="Proteomes" id="UP001199795"/>
    </source>
</evidence>
<sequence length="244" mass="28823">MVKHIFKNNKRFTLLFFSILFLDIYVKLNCSAFPYRFISKPFVILLLIGYFYFNKVGSNYKKHLCVLLALVCFLIGDLLNIYANYDNFILLGFSLFFFSVAKIFLSMKFSHRKDFNVSRLIPFTLIMFVYTIFLIWFLYEDLGVFLTPALITFFLTLLMVQFAYLRQGAYSNKSYIYVFLGVILYAIEEGLFAVQIFKLSLPFQDFLIMFLYGAAVYFIVFGVINEKEYEQKQVEKFDNKINAL</sequence>
<evidence type="ECO:0000256" key="3">
    <source>
        <dbReference type="ARBA" id="ARBA00022692"/>
    </source>
</evidence>
<evidence type="ECO:0000313" key="7">
    <source>
        <dbReference type="EMBL" id="MCF7568565.1"/>
    </source>
</evidence>
<feature type="transmembrane region" description="Helical" evidence="6">
    <location>
        <begin position="12"/>
        <end position="28"/>
    </location>
</feature>
<evidence type="ECO:0000256" key="6">
    <source>
        <dbReference type="SAM" id="Phobius"/>
    </source>
</evidence>
<evidence type="ECO:0000256" key="5">
    <source>
        <dbReference type="ARBA" id="ARBA00023136"/>
    </source>
</evidence>
<dbReference type="GO" id="GO:0016787">
    <property type="term" value="F:hydrolase activity"/>
    <property type="evidence" value="ECO:0007669"/>
    <property type="project" value="TreeGrafter"/>
</dbReference>
<evidence type="ECO:0000256" key="4">
    <source>
        <dbReference type="ARBA" id="ARBA00022989"/>
    </source>
</evidence>
<organism evidence="7 8">
    <name type="scientific">Wocania arenilitoris</name>
    <dbReference type="NCBI Taxonomy" id="2044858"/>
    <lineage>
        <taxon>Bacteria</taxon>
        <taxon>Pseudomonadati</taxon>
        <taxon>Bacteroidota</taxon>
        <taxon>Flavobacteriia</taxon>
        <taxon>Flavobacteriales</taxon>
        <taxon>Flavobacteriaceae</taxon>
        <taxon>Wocania</taxon>
    </lineage>
</organism>
<comment type="similarity">
    <text evidence="2">Belongs to the TMEM86 family.</text>
</comment>
<dbReference type="GO" id="GO:0016020">
    <property type="term" value="C:membrane"/>
    <property type="evidence" value="ECO:0007669"/>
    <property type="project" value="UniProtKB-SubCell"/>
</dbReference>
<feature type="transmembrane region" description="Helical" evidence="6">
    <location>
        <begin position="34"/>
        <end position="53"/>
    </location>
</feature>
<feature type="transmembrane region" description="Helical" evidence="6">
    <location>
        <begin position="88"/>
        <end position="105"/>
    </location>
</feature>
<dbReference type="Proteomes" id="UP001199795">
    <property type="component" value="Unassembled WGS sequence"/>
</dbReference>
<accession>A0AAE3ENA6</accession>
<evidence type="ECO:0000256" key="2">
    <source>
        <dbReference type="ARBA" id="ARBA00007375"/>
    </source>
</evidence>
<comment type="subcellular location">
    <subcellularLocation>
        <location evidence="1">Membrane</location>
        <topology evidence="1">Multi-pass membrane protein</topology>
    </subcellularLocation>
</comment>
<protein>
    <submittedName>
        <fullName evidence="7">Lysoplasmalogenase</fullName>
    </submittedName>
</protein>
<reference evidence="7" key="1">
    <citation type="submission" date="2022-01" db="EMBL/GenBank/DDBJ databases">
        <title>Draft genome sequence of Sabulilitoribacter arenilitoris KCTC 52401.</title>
        <authorList>
            <person name="Oh J.-S."/>
        </authorList>
    </citation>
    <scope>NUCLEOTIDE SEQUENCE</scope>
    <source>
        <strain evidence="7">HMF6543</strain>
    </source>
</reference>
<keyword evidence="5 6" id="KW-0472">Membrane</keyword>
<dbReference type="InterPro" id="IPR012506">
    <property type="entry name" value="TMEM86B-like"/>
</dbReference>
<dbReference type="RefSeq" id="WP_237239907.1">
    <property type="nucleotide sequence ID" value="NZ_JAKKDU010000009.1"/>
</dbReference>
<feature type="transmembrane region" description="Helical" evidence="6">
    <location>
        <begin position="176"/>
        <end position="197"/>
    </location>
</feature>
<name>A0AAE3ENA6_9FLAO</name>
<dbReference type="Pfam" id="PF07947">
    <property type="entry name" value="YhhN"/>
    <property type="match status" value="1"/>
</dbReference>
<dbReference type="PANTHER" id="PTHR31885:SF6">
    <property type="entry name" value="GH04784P"/>
    <property type="match status" value="1"/>
</dbReference>
<comment type="caution">
    <text evidence="7">The sequence shown here is derived from an EMBL/GenBank/DDBJ whole genome shotgun (WGS) entry which is preliminary data.</text>
</comment>
<gene>
    <name evidence="7" type="ORF">L3X37_09330</name>
</gene>
<feature type="transmembrane region" description="Helical" evidence="6">
    <location>
        <begin position="145"/>
        <end position="164"/>
    </location>
</feature>
<dbReference type="EMBL" id="JAKKDU010000009">
    <property type="protein sequence ID" value="MCF7568565.1"/>
    <property type="molecule type" value="Genomic_DNA"/>
</dbReference>
<dbReference type="AlphaFoldDB" id="A0AAE3ENA6"/>
<dbReference type="PANTHER" id="PTHR31885">
    <property type="entry name" value="GH04784P"/>
    <property type="match status" value="1"/>
</dbReference>
<feature type="transmembrane region" description="Helical" evidence="6">
    <location>
        <begin position="203"/>
        <end position="224"/>
    </location>
</feature>
<proteinExistence type="inferred from homology"/>
<feature type="transmembrane region" description="Helical" evidence="6">
    <location>
        <begin position="117"/>
        <end position="139"/>
    </location>
</feature>
<keyword evidence="3 6" id="KW-0812">Transmembrane</keyword>
<keyword evidence="8" id="KW-1185">Reference proteome</keyword>
<feature type="transmembrane region" description="Helical" evidence="6">
    <location>
        <begin position="65"/>
        <end position="82"/>
    </location>
</feature>